<dbReference type="PANTHER" id="PTHR37423">
    <property type="entry name" value="SOLUBLE LYTIC MUREIN TRANSGLYCOSYLASE-RELATED"/>
    <property type="match status" value="1"/>
</dbReference>
<evidence type="ECO:0000256" key="1">
    <source>
        <dbReference type="ARBA" id="ARBA00007734"/>
    </source>
</evidence>
<evidence type="ECO:0000259" key="3">
    <source>
        <dbReference type="Pfam" id="PF01464"/>
    </source>
</evidence>
<name>A0A3A1P460_9SPHN</name>
<reference evidence="4 5" key="1">
    <citation type="submission" date="2018-08" db="EMBL/GenBank/DDBJ databases">
        <title>Erythrobacter zhengii sp.nov., a bacterium isolated from deep-sea sediment.</title>
        <authorList>
            <person name="Fang C."/>
            <person name="Wu Y.-H."/>
            <person name="Sun C."/>
            <person name="Wang H."/>
            <person name="Cheng H."/>
            <person name="Meng F.-X."/>
            <person name="Wang C.-S."/>
            <person name="Xu X.-W."/>
        </authorList>
    </citation>
    <scope>NUCLEOTIDE SEQUENCE [LARGE SCALE GENOMIC DNA]</scope>
    <source>
        <strain evidence="4 5">CCTCC AB 2015396</strain>
    </source>
</reference>
<dbReference type="PANTHER" id="PTHR37423:SF2">
    <property type="entry name" value="MEMBRANE-BOUND LYTIC MUREIN TRANSGLYCOSYLASE C"/>
    <property type="match status" value="1"/>
</dbReference>
<evidence type="ECO:0000256" key="2">
    <source>
        <dbReference type="ARBA" id="ARBA00009387"/>
    </source>
</evidence>
<organism evidence="4 5">
    <name type="scientific">Aurantiacibacter xanthus</name>
    <dbReference type="NCBI Taxonomy" id="1784712"/>
    <lineage>
        <taxon>Bacteria</taxon>
        <taxon>Pseudomonadati</taxon>
        <taxon>Pseudomonadota</taxon>
        <taxon>Alphaproteobacteria</taxon>
        <taxon>Sphingomonadales</taxon>
        <taxon>Erythrobacteraceae</taxon>
        <taxon>Aurantiacibacter</taxon>
    </lineage>
</organism>
<dbReference type="Gene3D" id="1.10.530.10">
    <property type="match status" value="1"/>
</dbReference>
<evidence type="ECO:0000313" key="4">
    <source>
        <dbReference type="EMBL" id="RIV83782.1"/>
    </source>
</evidence>
<sequence>MLASFGALAVEGGDVIRWDALAPFSDIAVPAWMRPPLLSMWPEEGRYIPSDCITVPYRPVGFLAHDIEDRRRAAYTAMSAAACDAGIPVGLFDALVLTESAYNPRAISSKQAYGLTQLMPGTAGDLGVDRYDPVQNLRGGARYLRAQLDRFGKVHLALAAYNAGPGRVKGGQIPPIAETKAYVRNVLDKWARLAGRHQVLAIGDFAGSPAVSIVPTRPARVASLQIF</sequence>
<dbReference type="InterPro" id="IPR008258">
    <property type="entry name" value="Transglycosylase_SLT_dom_1"/>
</dbReference>
<protein>
    <submittedName>
        <fullName evidence="4">Lytic transglycosylase domain-containing protein</fullName>
    </submittedName>
</protein>
<accession>A0A3A1P460</accession>
<dbReference type="OrthoDB" id="9815002at2"/>
<comment type="similarity">
    <text evidence="2">Belongs to the virb1 family.</text>
</comment>
<dbReference type="SUPFAM" id="SSF53955">
    <property type="entry name" value="Lysozyme-like"/>
    <property type="match status" value="1"/>
</dbReference>
<proteinExistence type="inferred from homology"/>
<feature type="domain" description="Transglycosylase SLT" evidence="3">
    <location>
        <begin position="79"/>
        <end position="169"/>
    </location>
</feature>
<dbReference type="InterPro" id="IPR023346">
    <property type="entry name" value="Lysozyme-like_dom_sf"/>
</dbReference>
<dbReference type="EMBL" id="QXFM01000111">
    <property type="protein sequence ID" value="RIV83782.1"/>
    <property type="molecule type" value="Genomic_DNA"/>
</dbReference>
<keyword evidence="5" id="KW-1185">Reference proteome</keyword>
<comment type="caution">
    <text evidence="4">The sequence shown here is derived from an EMBL/GenBank/DDBJ whole genome shotgun (WGS) entry which is preliminary data.</text>
</comment>
<dbReference type="AlphaFoldDB" id="A0A3A1P460"/>
<dbReference type="CDD" id="cd00254">
    <property type="entry name" value="LT-like"/>
    <property type="match status" value="1"/>
</dbReference>
<evidence type="ECO:0000313" key="5">
    <source>
        <dbReference type="Proteomes" id="UP000265366"/>
    </source>
</evidence>
<comment type="similarity">
    <text evidence="1">Belongs to the transglycosylase Slt family.</text>
</comment>
<dbReference type="Proteomes" id="UP000265366">
    <property type="component" value="Unassembled WGS sequence"/>
</dbReference>
<gene>
    <name evidence="4" type="ORF">D2V17_12690</name>
</gene>
<dbReference type="Pfam" id="PF01464">
    <property type="entry name" value="SLT"/>
    <property type="match status" value="1"/>
</dbReference>